<organism evidence="3 4">
    <name type="scientific">Candidatus Nitrosacidococcus tergens</name>
    <dbReference type="NCBI Taxonomy" id="553981"/>
    <lineage>
        <taxon>Bacteria</taxon>
        <taxon>Pseudomonadati</taxon>
        <taxon>Pseudomonadota</taxon>
        <taxon>Gammaproteobacteria</taxon>
        <taxon>Chromatiales</taxon>
        <taxon>Chromatiaceae</taxon>
        <taxon>Candidatus Nitrosacidococcus</taxon>
    </lineage>
</organism>
<evidence type="ECO:0000313" key="3">
    <source>
        <dbReference type="EMBL" id="CAB1277143.1"/>
    </source>
</evidence>
<feature type="domain" description="DUF2062" evidence="2">
    <location>
        <begin position="24"/>
        <end position="163"/>
    </location>
</feature>
<keyword evidence="1" id="KW-1133">Transmembrane helix</keyword>
<feature type="transmembrane region" description="Helical" evidence="1">
    <location>
        <begin position="45"/>
        <end position="67"/>
    </location>
</feature>
<keyword evidence="4" id="KW-1185">Reference proteome</keyword>
<protein>
    <recommendedName>
        <fullName evidence="2">DUF2062 domain-containing protein</fullName>
    </recommendedName>
</protein>
<feature type="transmembrane region" description="Helical" evidence="1">
    <location>
        <begin position="102"/>
        <end position="121"/>
    </location>
</feature>
<dbReference type="InterPro" id="IPR018639">
    <property type="entry name" value="DUF2062"/>
</dbReference>
<accession>A0A7G1QC46</accession>
<reference evidence="3 4" key="1">
    <citation type="submission" date="2020-03" db="EMBL/GenBank/DDBJ databases">
        <authorList>
            <person name="Picone N."/>
        </authorList>
    </citation>
    <scope>NUCLEOTIDE SEQUENCE [LARGE SCALE GENOMIC DNA]</scope>
    <source>
        <strain evidence="3">NSCAC1</strain>
    </source>
</reference>
<dbReference type="KEGG" id="ntg:NSCAC_1523"/>
<proteinExistence type="predicted"/>
<feature type="transmembrane region" description="Helical" evidence="1">
    <location>
        <begin position="133"/>
        <end position="160"/>
    </location>
</feature>
<dbReference type="AlphaFoldDB" id="A0A7G1QC46"/>
<sequence length="173" mass="20334">MSRRILKRYLSRPEQLKKTRYFKYLEKWIFAPNLWHFNRRTTARAIGIGLFIAFIPIPAHMLLAVLAAIWTRANLPMCISAVWFNNPLTMVPIYFFNYKVGAWLLGSPMSTVGFQVTWQWLRIELLAVWQPFLLGSVIMGTLAGFFGAILTYLLWCLDVYQSWRSRKRKRAVI</sequence>
<dbReference type="RefSeq" id="WP_197744186.1">
    <property type="nucleotide sequence ID" value="NZ_LR778175.1"/>
</dbReference>
<keyword evidence="1" id="KW-0472">Membrane</keyword>
<evidence type="ECO:0000256" key="1">
    <source>
        <dbReference type="SAM" id="Phobius"/>
    </source>
</evidence>
<dbReference type="PANTHER" id="PTHR40547">
    <property type="entry name" value="SLL0298 PROTEIN"/>
    <property type="match status" value="1"/>
</dbReference>
<dbReference type="Pfam" id="PF09835">
    <property type="entry name" value="DUF2062"/>
    <property type="match status" value="1"/>
</dbReference>
<keyword evidence="1" id="KW-0812">Transmembrane</keyword>
<gene>
    <name evidence="3" type="ORF">NSCAC_1523</name>
</gene>
<evidence type="ECO:0000259" key="2">
    <source>
        <dbReference type="Pfam" id="PF09835"/>
    </source>
</evidence>
<dbReference type="EMBL" id="LR778175">
    <property type="protein sequence ID" value="CAB1277143.1"/>
    <property type="molecule type" value="Genomic_DNA"/>
</dbReference>
<evidence type="ECO:0000313" key="4">
    <source>
        <dbReference type="Proteomes" id="UP000516072"/>
    </source>
</evidence>
<dbReference type="PANTHER" id="PTHR40547:SF1">
    <property type="entry name" value="SLL0298 PROTEIN"/>
    <property type="match status" value="1"/>
</dbReference>
<dbReference type="Proteomes" id="UP000516072">
    <property type="component" value="Chromosome"/>
</dbReference>
<name>A0A7G1QC46_9GAMM</name>
<feature type="transmembrane region" description="Helical" evidence="1">
    <location>
        <begin position="73"/>
        <end position="95"/>
    </location>
</feature>